<keyword evidence="5 8" id="KW-0812">Transmembrane</keyword>
<keyword evidence="3" id="KW-0813">Transport</keyword>
<organism evidence="9 10">
    <name type="scientific">Fictibacillus aquaticus</name>
    <dbReference type="NCBI Taxonomy" id="2021314"/>
    <lineage>
        <taxon>Bacteria</taxon>
        <taxon>Bacillati</taxon>
        <taxon>Bacillota</taxon>
        <taxon>Bacilli</taxon>
        <taxon>Bacillales</taxon>
        <taxon>Fictibacillaceae</taxon>
        <taxon>Fictibacillus</taxon>
    </lineage>
</organism>
<gene>
    <name evidence="9" type="ORF">CGZ90_18685</name>
</gene>
<dbReference type="RefSeq" id="WP_276206778.1">
    <property type="nucleotide sequence ID" value="NZ_NOII01000028.1"/>
</dbReference>
<accession>A0A235F4T4</accession>
<feature type="transmembrane region" description="Helical" evidence="8">
    <location>
        <begin position="55"/>
        <end position="76"/>
    </location>
</feature>
<evidence type="ECO:0000256" key="3">
    <source>
        <dbReference type="ARBA" id="ARBA00022448"/>
    </source>
</evidence>
<feature type="non-terminal residue" evidence="9">
    <location>
        <position position="1"/>
    </location>
</feature>
<keyword evidence="6 8" id="KW-1133">Transmembrane helix</keyword>
<dbReference type="InterPro" id="IPR006043">
    <property type="entry name" value="NCS2"/>
</dbReference>
<dbReference type="GO" id="GO:0042907">
    <property type="term" value="F:xanthine transmembrane transporter activity"/>
    <property type="evidence" value="ECO:0007669"/>
    <property type="project" value="TreeGrafter"/>
</dbReference>
<feature type="transmembrane region" description="Helical" evidence="8">
    <location>
        <begin position="88"/>
        <end position="105"/>
    </location>
</feature>
<comment type="subcellular location">
    <subcellularLocation>
        <location evidence="1">Cell membrane</location>
        <topology evidence="1">Multi-pass membrane protein</topology>
    </subcellularLocation>
</comment>
<dbReference type="Pfam" id="PF00860">
    <property type="entry name" value="Xan_ur_permease"/>
    <property type="match status" value="1"/>
</dbReference>
<evidence type="ECO:0000256" key="1">
    <source>
        <dbReference type="ARBA" id="ARBA00004651"/>
    </source>
</evidence>
<dbReference type="PANTHER" id="PTHR42810:SF4">
    <property type="entry name" value="URIC ACID TRANSPORTER UACT"/>
    <property type="match status" value="1"/>
</dbReference>
<sequence length="166" mass="17329">MLGGIFNAFPYTTYSQNVGLIQLSGVKSKQVIVAAGALLVFLGLIPKVATLTTLIPAPVMGGAMMAMFGMVIASGIKMLSTVDFSKQENLLIIACSVGLGLGVTVEPELFSKLPQSVQILTDNGIVAGSLLAILLNLFFTKKKSQAVIANSSGAQRRNPQKTVSVS</sequence>
<comment type="similarity">
    <text evidence="2">Belongs to the nucleobase:cation symporter-2 (NCS2) (TC 2.A.40) family.</text>
</comment>
<name>A0A235F4T4_9BACL</name>
<reference evidence="9 10" key="1">
    <citation type="submission" date="2017-07" db="EMBL/GenBank/DDBJ databases">
        <title>Fictibacillus sp. nov. GDSW-R2A3 Genome sequencing and assembly.</title>
        <authorList>
            <person name="Mayilraj S."/>
        </authorList>
    </citation>
    <scope>NUCLEOTIDE SEQUENCE [LARGE SCALE GENOMIC DNA]</scope>
    <source>
        <strain evidence="9 10">GDSW-R2A3</strain>
    </source>
</reference>
<proteinExistence type="inferred from homology"/>
<evidence type="ECO:0000256" key="6">
    <source>
        <dbReference type="ARBA" id="ARBA00022989"/>
    </source>
</evidence>
<dbReference type="GO" id="GO:0005886">
    <property type="term" value="C:plasma membrane"/>
    <property type="evidence" value="ECO:0007669"/>
    <property type="project" value="UniProtKB-SubCell"/>
</dbReference>
<evidence type="ECO:0000256" key="5">
    <source>
        <dbReference type="ARBA" id="ARBA00022692"/>
    </source>
</evidence>
<keyword evidence="7 8" id="KW-0472">Membrane</keyword>
<evidence type="ECO:0000256" key="7">
    <source>
        <dbReference type="ARBA" id="ARBA00023136"/>
    </source>
</evidence>
<keyword evidence="10" id="KW-1185">Reference proteome</keyword>
<evidence type="ECO:0000256" key="8">
    <source>
        <dbReference type="SAM" id="Phobius"/>
    </source>
</evidence>
<dbReference type="PANTHER" id="PTHR42810">
    <property type="entry name" value="PURINE PERMEASE C1399.01C-RELATED"/>
    <property type="match status" value="1"/>
</dbReference>
<evidence type="ECO:0000313" key="9">
    <source>
        <dbReference type="EMBL" id="OYD56218.1"/>
    </source>
</evidence>
<comment type="caution">
    <text evidence="9">The sequence shown here is derived from an EMBL/GenBank/DDBJ whole genome shotgun (WGS) entry which is preliminary data.</text>
</comment>
<feature type="transmembrane region" description="Helical" evidence="8">
    <location>
        <begin position="117"/>
        <end position="139"/>
    </location>
</feature>
<dbReference type="AlphaFoldDB" id="A0A235F4T4"/>
<feature type="transmembrane region" description="Helical" evidence="8">
    <location>
        <begin position="31"/>
        <end position="49"/>
    </location>
</feature>
<keyword evidence="4" id="KW-1003">Cell membrane</keyword>
<evidence type="ECO:0000256" key="4">
    <source>
        <dbReference type="ARBA" id="ARBA00022475"/>
    </source>
</evidence>
<evidence type="ECO:0000256" key="2">
    <source>
        <dbReference type="ARBA" id="ARBA00008821"/>
    </source>
</evidence>
<evidence type="ECO:0000313" key="10">
    <source>
        <dbReference type="Proteomes" id="UP000215059"/>
    </source>
</evidence>
<dbReference type="EMBL" id="NOII01000028">
    <property type="protein sequence ID" value="OYD56218.1"/>
    <property type="molecule type" value="Genomic_DNA"/>
</dbReference>
<dbReference type="Proteomes" id="UP000215059">
    <property type="component" value="Unassembled WGS sequence"/>
</dbReference>
<dbReference type="PROSITE" id="PS01116">
    <property type="entry name" value="XANTH_URACIL_PERMASE"/>
    <property type="match status" value="1"/>
</dbReference>
<protein>
    <submittedName>
        <fullName evidence="9">Xanthine permease</fullName>
    </submittedName>
</protein>
<dbReference type="InterPro" id="IPR006042">
    <property type="entry name" value="Xan_ur_permease"/>
</dbReference>